<evidence type="ECO:0000313" key="3">
    <source>
        <dbReference type="Proteomes" id="UP001497516"/>
    </source>
</evidence>
<dbReference type="SUPFAM" id="SSF56672">
    <property type="entry name" value="DNA/RNA polymerases"/>
    <property type="match status" value="1"/>
</dbReference>
<reference evidence="2 3" key="1">
    <citation type="submission" date="2024-04" db="EMBL/GenBank/DDBJ databases">
        <authorList>
            <person name="Fracassetti M."/>
        </authorList>
    </citation>
    <scope>NUCLEOTIDE SEQUENCE [LARGE SCALE GENOMIC DNA]</scope>
</reference>
<dbReference type="InterPro" id="IPR000477">
    <property type="entry name" value="RT_dom"/>
</dbReference>
<protein>
    <recommendedName>
        <fullName evidence="1">Reverse transcriptase domain-containing protein</fullName>
    </recommendedName>
</protein>
<evidence type="ECO:0000259" key="1">
    <source>
        <dbReference type="Pfam" id="PF00078"/>
    </source>
</evidence>
<dbReference type="PANTHER" id="PTHR24559:SF444">
    <property type="entry name" value="REVERSE TRANSCRIPTASE DOMAIN-CONTAINING PROTEIN"/>
    <property type="match status" value="1"/>
</dbReference>
<sequence length="293" mass="33853">MNLNEQLNALDNKIGEEVHEKMEPLPEIKQIAPSIEEPPSLELKPLPEHLEYALLREDSKLPVIINENLTIEQKSALIQLLRKHVKAIAMKITDIQGINPYFCTHKINIEDTSKLMIQPQHCLNQNMVEVVKTKIIKIHDAGIIYPISDSTRVSPTQVVPKKGGMTVVPNDNNELIPTQTVTRWRVCIDYHRLNEVTIKDHFPLPFLDQVLEQLVGHDYYCFLDGMCNYFQIPVSPEDQEKTTLACPFGRFAYMRIPFGLYNTSETFQHCMIAIFDKLVGEMMEFFMDDFFYV</sequence>
<name>A0AAV2D9C0_9ROSI</name>
<evidence type="ECO:0000313" key="2">
    <source>
        <dbReference type="EMBL" id="CAL1370493.1"/>
    </source>
</evidence>
<dbReference type="InterPro" id="IPR043502">
    <property type="entry name" value="DNA/RNA_pol_sf"/>
</dbReference>
<dbReference type="Gene3D" id="3.10.10.10">
    <property type="entry name" value="HIV Type 1 Reverse Transcriptase, subunit A, domain 1"/>
    <property type="match status" value="1"/>
</dbReference>
<accession>A0AAV2D9C0</accession>
<dbReference type="Pfam" id="PF00078">
    <property type="entry name" value="RVT_1"/>
    <property type="match status" value="1"/>
</dbReference>
<dbReference type="EMBL" id="OZ034815">
    <property type="protein sequence ID" value="CAL1370493.1"/>
    <property type="molecule type" value="Genomic_DNA"/>
</dbReference>
<gene>
    <name evidence="2" type="ORF">LTRI10_LOCUS12616</name>
</gene>
<dbReference type="PANTHER" id="PTHR24559">
    <property type="entry name" value="TRANSPOSON TY3-I GAG-POL POLYPROTEIN"/>
    <property type="match status" value="1"/>
</dbReference>
<dbReference type="AlphaFoldDB" id="A0AAV2D9C0"/>
<dbReference type="InterPro" id="IPR053134">
    <property type="entry name" value="RNA-dir_DNA_polymerase"/>
</dbReference>
<dbReference type="Gene3D" id="3.30.70.270">
    <property type="match status" value="1"/>
</dbReference>
<keyword evidence="3" id="KW-1185">Reference proteome</keyword>
<dbReference type="InterPro" id="IPR043128">
    <property type="entry name" value="Rev_trsase/Diguanyl_cyclase"/>
</dbReference>
<organism evidence="2 3">
    <name type="scientific">Linum trigynum</name>
    <dbReference type="NCBI Taxonomy" id="586398"/>
    <lineage>
        <taxon>Eukaryota</taxon>
        <taxon>Viridiplantae</taxon>
        <taxon>Streptophyta</taxon>
        <taxon>Embryophyta</taxon>
        <taxon>Tracheophyta</taxon>
        <taxon>Spermatophyta</taxon>
        <taxon>Magnoliopsida</taxon>
        <taxon>eudicotyledons</taxon>
        <taxon>Gunneridae</taxon>
        <taxon>Pentapetalae</taxon>
        <taxon>rosids</taxon>
        <taxon>fabids</taxon>
        <taxon>Malpighiales</taxon>
        <taxon>Linaceae</taxon>
        <taxon>Linum</taxon>
    </lineage>
</organism>
<dbReference type="Proteomes" id="UP001497516">
    <property type="component" value="Chromosome 2"/>
</dbReference>
<feature type="domain" description="Reverse transcriptase" evidence="1">
    <location>
        <begin position="181"/>
        <end position="291"/>
    </location>
</feature>
<dbReference type="CDD" id="cd01647">
    <property type="entry name" value="RT_LTR"/>
    <property type="match status" value="1"/>
</dbReference>
<proteinExistence type="predicted"/>